<feature type="transmembrane region" description="Helical" evidence="2">
    <location>
        <begin position="57"/>
        <end position="79"/>
    </location>
</feature>
<protein>
    <submittedName>
        <fullName evidence="3">Oidioi.mRNA.OKI2018_I69.chr2.g3952.t1.cds</fullName>
    </submittedName>
</protein>
<keyword evidence="2" id="KW-1133">Transmembrane helix</keyword>
<evidence type="ECO:0000256" key="1">
    <source>
        <dbReference type="SAM" id="Coils"/>
    </source>
</evidence>
<reference evidence="3 4" key="1">
    <citation type="submission" date="2021-04" db="EMBL/GenBank/DDBJ databases">
        <authorList>
            <person name="Bliznina A."/>
        </authorList>
    </citation>
    <scope>NUCLEOTIDE SEQUENCE [LARGE SCALE GENOMIC DNA]</scope>
</reference>
<evidence type="ECO:0000313" key="4">
    <source>
        <dbReference type="Proteomes" id="UP001158576"/>
    </source>
</evidence>
<gene>
    <name evidence="3" type="ORF">OKIOD_LOCUS12717</name>
</gene>
<keyword evidence="1" id="KW-0175">Coiled coil</keyword>
<dbReference type="Proteomes" id="UP001158576">
    <property type="component" value="Chromosome 2"/>
</dbReference>
<evidence type="ECO:0000256" key="2">
    <source>
        <dbReference type="SAM" id="Phobius"/>
    </source>
</evidence>
<keyword evidence="2" id="KW-0472">Membrane</keyword>
<proteinExistence type="predicted"/>
<organism evidence="3 4">
    <name type="scientific">Oikopleura dioica</name>
    <name type="common">Tunicate</name>
    <dbReference type="NCBI Taxonomy" id="34765"/>
    <lineage>
        <taxon>Eukaryota</taxon>
        <taxon>Metazoa</taxon>
        <taxon>Chordata</taxon>
        <taxon>Tunicata</taxon>
        <taxon>Appendicularia</taxon>
        <taxon>Copelata</taxon>
        <taxon>Oikopleuridae</taxon>
        <taxon>Oikopleura</taxon>
    </lineage>
</organism>
<dbReference type="EMBL" id="OU015567">
    <property type="protein sequence ID" value="CAG5109407.1"/>
    <property type="molecule type" value="Genomic_DNA"/>
</dbReference>
<evidence type="ECO:0000313" key="3">
    <source>
        <dbReference type="EMBL" id="CAG5109407.1"/>
    </source>
</evidence>
<accession>A0ABN7SZM9</accession>
<sequence length="83" mass="9355">MISDVEKGSTIEKTKQVYQNLEITADHVEREKIEAHKNKGSEDFETNGDCLKIDGEFLGSLIVCLFVFGIFVWLLSLSFPKSS</sequence>
<keyword evidence="2" id="KW-0812">Transmembrane</keyword>
<keyword evidence="4" id="KW-1185">Reference proteome</keyword>
<feature type="coiled-coil region" evidence="1">
    <location>
        <begin position="11"/>
        <end position="38"/>
    </location>
</feature>
<name>A0ABN7SZM9_OIKDI</name>